<evidence type="ECO:0000259" key="5">
    <source>
        <dbReference type="Pfam" id="PF01055"/>
    </source>
</evidence>
<evidence type="ECO:0000259" key="7">
    <source>
        <dbReference type="Pfam" id="PF21365"/>
    </source>
</evidence>
<evidence type="ECO:0000256" key="4">
    <source>
        <dbReference type="RuleBase" id="RU361185"/>
    </source>
</evidence>
<dbReference type="InterPro" id="IPR025887">
    <property type="entry name" value="Glyco_hydro_31_N_dom"/>
</dbReference>
<dbReference type="CDD" id="cd06604">
    <property type="entry name" value="GH31_glucosidase_II_MalA"/>
    <property type="match status" value="1"/>
</dbReference>
<keyword evidence="9" id="KW-1185">Reference proteome</keyword>
<protein>
    <submittedName>
        <fullName evidence="8">Glycoside hydrolase family 31 protein</fullName>
    </submittedName>
</protein>
<dbReference type="Proteomes" id="UP000636505">
    <property type="component" value="Unassembled WGS sequence"/>
</dbReference>
<comment type="similarity">
    <text evidence="1 4">Belongs to the glycosyl hydrolase 31 family.</text>
</comment>
<feature type="domain" description="Glycoside hydrolase family 31 N-terminal" evidence="6">
    <location>
        <begin position="75"/>
        <end position="242"/>
    </location>
</feature>
<dbReference type="Gene3D" id="2.60.40.1180">
    <property type="entry name" value="Golgi alpha-mannosidase II"/>
    <property type="match status" value="1"/>
</dbReference>
<organism evidence="8 9">
    <name type="scientific">Vasconcelosia minhoensis LEGE 07310</name>
    <dbReference type="NCBI Taxonomy" id="915328"/>
    <lineage>
        <taxon>Bacteria</taxon>
        <taxon>Bacillati</taxon>
        <taxon>Cyanobacteriota</taxon>
        <taxon>Cyanophyceae</taxon>
        <taxon>Nodosilineales</taxon>
        <taxon>Cymatolegaceae</taxon>
        <taxon>Vasconcelosia</taxon>
        <taxon>Vasconcelosia minhoensis</taxon>
    </lineage>
</organism>
<feature type="domain" description="Glycoside hydrolase family 31 TIM barrel" evidence="5">
    <location>
        <begin position="287"/>
        <end position="614"/>
    </location>
</feature>
<reference evidence="8" key="1">
    <citation type="submission" date="2020-10" db="EMBL/GenBank/DDBJ databases">
        <authorList>
            <person name="Castelo-Branco R."/>
            <person name="Eusebio N."/>
            <person name="Adriana R."/>
            <person name="Vieira A."/>
            <person name="Brugerolle De Fraissinette N."/>
            <person name="Rezende De Castro R."/>
            <person name="Schneider M.P."/>
            <person name="Vasconcelos V."/>
            <person name="Leao P.N."/>
        </authorList>
    </citation>
    <scope>NUCLEOTIDE SEQUENCE</scope>
    <source>
        <strain evidence="8">LEGE 07310</strain>
    </source>
</reference>
<evidence type="ECO:0000256" key="3">
    <source>
        <dbReference type="ARBA" id="ARBA00023295"/>
    </source>
</evidence>
<evidence type="ECO:0000313" key="8">
    <source>
        <dbReference type="EMBL" id="MBE9078608.1"/>
    </source>
</evidence>
<proteinExistence type="inferred from homology"/>
<dbReference type="PROSITE" id="PS00129">
    <property type="entry name" value="GLYCOSYL_HYDROL_F31_1"/>
    <property type="match status" value="1"/>
</dbReference>
<dbReference type="Pfam" id="PF13802">
    <property type="entry name" value="Gal_mutarotas_2"/>
    <property type="match status" value="1"/>
</dbReference>
<sequence>MVFFKQLLRSVRTVLKSLFFLQYMPAALWYSLKRDRANRQDLPPLSSNTVMRPGQLRQIRATERGAHFYFNHADLEIDFLAANFVRMTWSPGHLPVPYAIACDQWDSVAVHLDEAENGWCLTSEALKVEVSSDGSLLFYDGAGRCLRTEQPPQRQGEGWGHRVNLCPEERIYGLGERSAALNLRTVQAESQATKTYGMWNYDPGNIYRPGTDPMYICIPVYIGLHDRGSYLAFYENTFRGEFTVTCQKSEHHFADIAFAGGTLRYYIAIGSPSQLIERYTRLTGRAPLPSRWALGYHQSRWGFRTASTVQAEVEQFQAHDLPLSALHLDIDCQVNSRSFTIDPKRFPQLRQFTQQLAKSGVRLIAINNPGIRYSRQSNLFLEGQVLEAFCTYPNGDLVVAPVWAGRTVFPDFTDPQVRAWWSQQFAYLLDVGIAGFWNDMNEPAAFVSWGDPTLPEVAQHSLEGRGGDHREAHNVYGLLETKAAYDSLRQYRPQQRPFVVSRSGWAGLQRYAWTWTGDIVSTWAALRQTLSTVIGLGLSGIPYSGPDIGGFLGNPSAELYLRWFQLSTFLAFYRTHCATSAMPRAPWTYGEPYLSIIRRFLQLRYQLMPYLYTLAWEAAERGYPLVRPLFWHAGQGRSHWDTEDAFYLGDALLVCPVFHEAARERAIALPAGQWYDFWTDEVLMGEQTVQRAAPLEQIPVLVKAGTVLPMEDQQQLILHIYPPKVENERESVLYSDAGEGYGKSRTDRFQLIRQGCELKLLWTRQGDYPFPYARIQLQMHGITPQQVWVDGQEIALQDSSLSCQPFQQARFSGII</sequence>
<dbReference type="InterPro" id="IPR048395">
    <property type="entry name" value="Glyco_hydro_31_C"/>
</dbReference>
<dbReference type="SUPFAM" id="SSF74650">
    <property type="entry name" value="Galactose mutarotase-like"/>
    <property type="match status" value="1"/>
</dbReference>
<keyword evidence="2 4" id="KW-0378">Hydrolase</keyword>
<dbReference type="InterPro" id="IPR030458">
    <property type="entry name" value="Glyco_hydro_31_AS"/>
</dbReference>
<feature type="domain" description="Glycosyl hydrolase family 31 C-terminal" evidence="7">
    <location>
        <begin position="622"/>
        <end position="708"/>
    </location>
</feature>
<dbReference type="InterPro" id="IPR011013">
    <property type="entry name" value="Gal_mutarotase_sf_dom"/>
</dbReference>
<dbReference type="Gene3D" id="3.20.20.80">
    <property type="entry name" value="Glycosidases"/>
    <property type="match status" value="1"/>
</dbReference>
<dbReference type="InterPro" id="IPR013780">
    <property type="entry name" value="Glyco_hydro_b"/>
</dbReference>
<evidence type="ECO:0000259" key="6">
    <source>
        <dbReference type="Pfam" id="PF13802"/>
    </source>
</evidence>
<dbReference type="Gene3D" id="2.60.40.1760">
    <property type="entry name" value="glycosyl hydrolase (family 31)"/>
    <property type="match status" value="1"/>
</dbReference>
<dbReference type="InterPro" id="IPR000322">
    <property type="entry name" value="Glyco_hydro_31_TIM"/>
</dbReference>
<dbReference type="RefSeq" id="WP_193908608.1">
    <property type="nucleotide sequence ID" value="NZ_JADEXG010000036.1"/>
</dbReference>
<dbReference type="GO" id="GO:0005975">
    <property type="term" value="P:carbohydrate metabolic process"/>
    <property type="evidence" value="ECO:0007669"/>
    <property type="project" value="InterPro"/>
</dbReference>
<dbReference type="SUPFAM" id="SSF51445">
    <property type="entry name" value="(Trans)glycosidases"/>
    <property type="match status" value="1"/>
</dbReference>
<evidence type="ECO:0000256" key="1">
    <source>
        <dbReference type="ARBA" id="ARBA00007806"/>
    </source>
</evidence>
<gene>
    <name evidence="8" type="ORF">IQ241_15115</name>
</gene>
<dbReference type="Pfam" id="PF01055">
    <property type="entry name" value="Glyco_hydro_31_2nd"/>
    <property type="match status" value="1"/>
</dbReference>
<dbReference type="EMBL" id="JADEXG010000036">
    <property type="protein sequence ID" value="MBE9078608.1"/>
    <property type="molecule type" value="Genomic_DNA"/>
</dbReference>
<dbReference type="AlphaFoldDB" id="A0A8J7DDC1"/>
<evidence type="ECO:0000313" key="9">
    <source>
        <dbReference type="Proteomes" id="UP000636505"/>
    </source>
</evidence>
<dbReference type="Pfam" id="PF21365">
    <property type="entry name" value="Glyco_hydro_31_3rd"/>
    <property type="match status" value="1"/>
</dbReference>
<dbReference type="PANTHER" id="PTHR22762">
    <property type="entry name" value="ALPHA-GLUCOSIDASE"/>
    <property type="match status" value="1"/>
</dbReference>
<keyword evidence="3 4" id="KW-0326">Glycosidase</keyword>
<dbReference type="PANTHER" id="PTHR22762:SF120">
    <property type="entry name" value="HETEROGLYCAN GLUCOSIDASE 1"/>
    <property type="match status" value="1"/>
</dbReference>
<dbReference type="GO" id="GO:0030246">
    <property type="term" value="F:carbohydrate binding"/>
    <property type="evidence" value="ECO:0007669"/>
    <property type="project" value="InterPro"/>
</dbReference>
<evidence type="ECO:0000256" key="2">
    <source>
        <dbReference type="ARBA" id="ARBA00022801"/>
    </source>
</evidence>
<dbReference type="SUPFAM" id="SSF51011">
    <property type="entry name" value="Glycosyl hydrolase domain"/>
    <property type="match status" value="1"/>
</dbReference>
<accession>A0A8J7DDC1</accession>
<dbReference type="InterPro" id="IPR017853">
    <property type="entry name" value="GH"/>
</dbReference>
<dbReference type="CDD" id="cd14752">
    <property type="entry name" value="GH31_N"/>
    <property type="match status" value="1"/>
</dbReference>
<dbReference type="GO" id="GO:0004553">
    <property type="term" value="F:hydrolase activity, hydrolyzing O-glycosyl compounds"/>
    <property type="evidence" value="ECO:0007669"/>
    <property type="project" value="InterPro"/>
</dbReference>
<comment type="caution">
    <text evidence="8">The sequence shown here is derived from an EMBL/GenBank/DDBJ whole genome shotgun (WGS) entry which is preliminary data.</text>
</comment>
<name>A0A8J7DDC1_9CYAN</name>